<reference evidence="1 2" key="1">
    <citation type="submission" date="2012-10" db="EMBL/GenBank/DDBJ databases">
        <title>Complete genome sequence of Moumouvirus goulette.</title>
        <authorList>
            <person name="Fournous G."/>
            <person name="Bougalmi M."/>
            <person name="Colson P."/>
        </authorList>
    </citation>
    <scope>NUCLEOTIDE SEQUENCE [LARGE SCALE GENOMIC DNA]</scope>
</reference>
<evidence type="ECO:0000313" key="2">
    <source>
        <dbReference type="Proteomes" id="UP000241071"/>
    </source>
</evidence>
<protein>
    <submittedName>
        <fullName evidence="1">Uncharacterized protein</fullName>
    </submittedName>
</protein>
<proteinExistence type="predicted"/>
<name>M1PBW7_9VIRU</name>
<organism evidence="1 2">
    <name type="scientific">Moumouvirus goulette</name>
    <dbReference type="NCBI Taxonomy" id="1247379"/>
    <lineage>
        <taxon>Viruses</taxon>
        <taxon>Varidnaviria</taxon>
        <taxon>Bamfordvirae</taxon>
        <taxon>Nucleocytoviricota</taxon>
        <taxon>Megaviricetes</taxon>
        <taxon>Imitervirales</taxon>
        <taxon>Mimiviridae</taxon>
        <taxon>Megamimivirinae</taxon>
        <taxon>Moumouvirus</taxon>
        <taxon>Moumouvirus goulettemassiliense</taxon>
    </lineage>
</organism>
<gene>
    <name evidence="1" type="ORF">glt_00605</name>
</gene>
<dbReference type="EMBL" id="KC008572">
    <property type="protein sequence ID" value="AGF85414.1"/>
    <property type="molecule type" value="Genomic_DNA"/>
</dbReference>
<keyword evidence="2" id="KW-1185">Reference proteome</keyword>
<dbReference type="Proteomes" id="UP000241071">
    <property type="component" value="Segment"/>
</dbReference>
<evidence type="ECO:0000313" key="1">
    <source>
        <dbReference type="EMBL" id="AGF85414.1"/>
    </source>
</evidence>
<sequence>MKLIILLLIVVIIFIVIFMIQKSNKNTNDDINKNTNFQEKFKETNEKLPNINNKKKFYHVKKNIYPNISSNRIKISELIKIINKNYSSDIIFNLADNPIIKTSDNHNNIFTIVSNKIKKDINFWNSKLLKSNYKTCIQITNIIPCVINQTIDEFITETLIHAKIQHQDVYFKIIYYGSMDKNIDFFNNNVSNKYIIQFVKMSLLTKEMYQNITENIKINENPFMTMNEQMDYVKKINELHKKEME</sequence>
<accession>M1PBW7</accession>